<evidence type="ECO:0000313" key="2">
    <source>
        <dbReference type="Proteomes" id="UP000193834"/>
    </source>
</evidence>
<organism evidence="1 2">
    <name type="scientific">Paenibacillus aquistagni</name>
    <dbReference type="NCBI Taxonomy" id="1852522"/>
    <lineage>
        <taxon>Bacteria</taxon>
        <taxon>Bacillati</taxon>
        <taxon>Bacillota</taxon>
        <taxon>Bacilli</taxon>
        <taxon>Bacillales</taxon>
        <taxon>Paenibacillaceae</taxon>
        <taxon>Paenibacillus</taxon>
    </lineage>
</organism>
<dbReference type="Proteomes" id="UP000193834">
    <property type="component" value="Unassembled WGS sequence"/>
</dbReference>
<dbReference type="AlphaFoldDB" id="A0A1X7LIV9"/>
<gene>
    <name evidence="1" type="ORF">SAMN06295960_3567</name>
</gene>
<sequence length="60" mass="6906">MTNTQYRDQKEPILRLLLIVFGASEVYGENPAEHMNKAFRSLPLGCPLQRSTMSKLLELR</sequence>
<dbReference type="EMBL" id="FXAZ01000005">
    <property type="protein sequence ID" value="SMG53791.1"/>
    <property type="molecule type" value="Genomic_DNA"/>
</dbReference>
<name>A0A1X7LIV9_9BACL</name>
<reference evidence="1 2" key="1">
    <citation type="submission" date="2017-04" db="EMBL/GenBank/DDBJ databases">
        <authorList>
            <person name="Afonso C.L."/>
            <person name="Miller P.J."/>
            <person name="Scott M.A."/>
            <person name="Spackman E."/>
            <person name="Goraichik I."/>
            <person name="Dimitrov K.M."/>
            <person name="Suarez D.L."/>
            <person name="Swayne D.E."/>
        </authorList>
    </citation>
    <scope>NUCLEOTIDE SEQUENCE [LARGE SCALE GENOMIC DNA]</scope>
    <source>
        <strain evidence="1 2">11</strain>
    </source>
</reference>
<proteinExistence type="predicted"/>
<keyword evidence="2" id="KW-1185">Reference proteome</keyword>
<accession>A0A1X7LIV9</accession>
<protein>
    <submittedName>
        <fullName evidence="1">Uncharacterized protein</fullName>
    </submittedName>
</protein>
<evidence type="ECO:0000313" key="1">
    <source>
        <dbReference type="EMBL" id="SMG53791.1"/>
    </source>
</evidence>
<dbReference type="STRING" id="1852522.SAMN06295960_3567"/>